<dbReference type="SUPFAM" id="SSF51161">
    <property type="entry name" value="Trimeric LpxA-like enzymes"/>
    <property type="match status" value="1"/>
</dbReference>
<dbReference type="PANTHER" id="PTHR43300">
    <property type="entry name" value="ACETYLTRANSFERASE"/>
    <property type="match status" value="1"/>
</dbReference>
<keyword evidence="2" id="KW-0677">Repeat</keyword>
<name>A0A8J3KZ93_9ACTN</name>
<organism evidence="4 5">
    <name type="scientific">Catellatospora coxensis</name>
    <dbReference type="NCBI Taxonomy" id="310354"/>
    <lineage>
        <taxon>Bacteria</taxon>
        <taxon>Bacillati</taxon>
        <taxon>Actinomycetota</taxon>
        <taxon>Actinomycetes</taxon>
        <taxon>Micromonosporales</taxon>
        <taxon>Micromonosporaceae</taxon>
        <taxon>Catellatospora</taxon>
    </lineage>
</organism>
<dbReference type="Gene3D" id="2.160.10.10">
    <property type="entry name" value="Hexapeptide repeat proteins"/>
    <property type="match status" value="1"/>
</dbReference>
<dbReference type="InterPro" id="IPR050179">
    <property type="entry name" value="Trans_hexapeptide_repeat"/>
</dbReference>
<gene>
    <name evidence="4" type="ORF">Cco03nite_05400</name>
</gene>
<evidence type="ECO:0000256" key="2">
    <source>
        <dbReference type="ARBA" id="ARBA00022737"/>
    </source>
</evidence>
<feature type="region of interest" description="Disordered" evidence="3">
    <location>
        <begin position="522"/>
        <end position="544"/>
    </location>
</feature>
<dbReference type="AlphaFoldDB" id="A0A8J3KZ93"/>
<dbReference type="CDD" id="cd04647">
    <property type="entry name" value="LbH_MAT_like"/>
    <property type="match status" value="1"/>
</dbReference>
<proteinExistence type="predicted"/>
<dbReference type="PROSITE" id="PS00101">
    <property type="entry name" value="HEXAPEP_TRANSFERASES"/>
    <property type="match status" value="1"/>
</dbReference>
<protein>
    <recommendedName>
        <fullName evidence="6">Acetyltransferase-like isoleucine patch superfamily enzyme</fullName>
    </recommendedName>
</protein>
<dbReference type="GO" id="GO:0016740">
    <property type="term" value="F:transferase activity"/>
    <property type="evidence" value="ECO:0007669"/>
    <property type="project" value="UniProtKB-KW"/>
</dbReference>
<dbReference type="Pfam" id="PF00132">
    <property type="entry name" value="Hexapep"/>
    <property type="match status" value="2"/>
</dbReference>
<evidence type="ECO:0008006" key="6">
    <source>
        <dbReference type="Google" id="ProtNLM"/>
    </source>
</evidence>
<evidence type="ECO:0000256" key="1">
    <source>
        <dbReference type="ARBA" id="ARBA00022679"/>
    </source>
</evidence>
<dbReference type="InterPro" id="IPR011004">
    <property type="entry name" value="Trimer_LpxA-like_sf"/>
</dbReference>
<dbReference type="InterPro" id="IPR001451">
    <property type="entry name" value="Hexapep"/>
</dbReference>
<dbReference type="Proteomes" id="UP000630887">
    <property type="component" value="Unassembled WGS sequence"/>
</dbReference>
<sequence>MISAMSEFDFCPWLFADDATQDERDAQLAFQRGLAGLRSAGDRSFVSPLAAIHQADLTVGAHSYLAAHVYLTGEVQLGDNTSLNPYAVVRGPVRLGSGVRIGAHASLVGFNHSAEPDAPVYQQPIVAKGIVVGDDVWIGSNAIVLDGVTIGAHSIIGAGAVVTKDVPAWSVMVGNPARRIRDRRDQARPDSLAAKLTDFAAQAREQASRLLDRCWTGDTFTDQPAAAPTVRAVCDAVEIADLLLNAPPPQLGRDDLVRRLTALQDPATGLVPELGETRPLRLDSGSAYHVLSVGYALDLLGARLPHPVEAVRMDPARLVAELDGLPWARQAWSAGAWVDILATGLHWNRRLCDPREPVETLFGWLLTRQDAFSGLWGGPSAQEGRRQPVNGYYRLTRGTFAQFGLPVPRPEQTIDTVLAHARDDRFFGDGRGTACDVLDVIHPLWLCGRQTRHRRAEVQAWARDRLAATLTRWHPDAGFAFSPAPTTGTEHVPGLQGTEMWLAIIWLLADVLGESGALGYRPRGVHRPEAAPDLERGSGVGAVA</sequence>
<evidence type="ECO:0000313" key="5">
    <source>
        <dbReference type="Proteomes" id="UP000630887"/>
    </source>
</evidence>
<evidence type="ECO:0000256" key="3">
    <source>
        <dbReference type="SAM" id="MobiDB-lite"/>
    </source>
</evidence>
<accession>A0A8J3KZ93</accession>
<comment type="caution">
    <text evidence="4">The sequence shown here is derived from an EMBL/GenBank/DDBJ whole genome shotgun (WGS) entry which is preliminary data.</text>
</comment>
<keyword evidence="1" id="KW-0808">Transferase</keyword>
<dbReference type="EMBL" id="BONI01000004">
    <property type="protein sequence ID" value="GIG03840.1"/>
    <property type="molecule type" value="Genomic_DNA"/>
</dbReference>
<keyword evidence="5" id="KW-1185">Reference proteome</keyword>
<evidence type="ECO:0000313" key="4">
    <source>
        <dbReference type="EMBL" id="GIG03840.1"/>
    </source>
</evidence>
<dbReference type="InterPro" id="IPR018357">
    <property type="entry name" value="Hexapep_transf_CS"/>
</dbReference>
<reference evidence="4 5" key="1">
    <citation type="submission" date="2021-01" db="EMBL/GenBank/DDBJ databases">
        <title>Whole genome shotgun sequence of Catellatospora coxensis NBRC 107359.</title>
        <authorList>
            <person name="Komaki H."/>
            <person name="Tamura T."/>
        </authorList>
    </citation>
    <scope>NUCLEOTIDE SEQUENCE [LARGE SCALE GENOMIC DNA]</scope>
    <source>
        <strain evidence="4 5">NBRC 107359</strain>
    </source>
</reference>
<feature type="compositionally biased region" description="Basic and acidic residues" evidence="3">
    <location>
        <begin position="526"/>
        <end position="536"/>
    </location>
</feature>